<keyword evidence="5" id="KW-1185">Reference proteome</keyword>
<accession>E0S8R2</accession>
<evidence type="ECO:0000313" key="5">
    <source>
        <dbReference type="Proteomes" id="UP000002313"/>
    </source>
</evidence>
<keyword evidence="2" id="KW-0732">Signal</keyword>
<dbReference type="GeneID" id="9698288"/>
<feature type="region of interest" description="Disordered" evidence="1">
    <location>
        <begin position="152"/>
        <end position="200"/>
    </location>
</feature>
<dbReference type="RefSeq" id="XP_003073460.1">
    <property type="nucleotide sequence ID" value="XM_003073414.1"/>
</dbReference>
<gene>
    <name evidence="4" type="ORF">Eint_081680</name>
</gene>
<feature type="chain" id="PRO_5012384165" description="Ricin B lectin domain-containing protein" evidence="2">
    <location>
        <begin position="16"/>
        <end position="200"/>
    </location>
</feature>
<dbReference type="AlphaFoldDB" id="E0S8R2"/>
<dbReference type="SMR" id="E0S8R2"/>
<dbReference type="Pfam" id="PF14200">
    <property type="entry name" value="RicinB_lectin_2"/>
    <property type="match status" value="1"/>
</dbReference>
<proteinExistence type="predicted"/>
<dbReference type="InterPro" id="IPR000772">
    <property type="entry name" value="Ricin_B_lectin"/>
</dbReference>
<dbReference type="EMBL" id="CP001949">
    <property type="protein sequence ID" value="ADM12100.1"/>
    <property type="molecule type" value="Genomic_DNA"/>
</dbReference>
<dbReference type="VEuPathDB" id="MicrosporidiaDB:Eint_081680"/>
<feature type="domain" description="Ricin B lectin" evidence="3">
    <location>
        <begin position="57"/>
        <end position="106"/>
    </location>
</feature>
<dbReference type="Proteomes" id="UP000002313">
    <property type="component" value="Chromosome VIII"/>
</dbReference>
<evidence type="ECO:0000256" key="2">
    <source>
        <dbReference type="SAM" id="SignalP"/>
    </source>
</evidence>
<dbReference type="KEGG" id="ein:Eint_081680"/>
<name>E0S8R2_ENCIT</name>
<evidence type="ECO:0000256" key="1">
    <source>
        <dbReference type="SAM" id="MobiDB-lite"/>
    </source>
</evidence>
<dbReference type="InterPro" id="IPR035992">
    <property type="entry name" value="Ricin_B-like_lectins"/>
</dbReference>
<dbReference type="HOGENOM" id="CLU_1288887_0_0_1"/>
<dbReference type="SUPFAM" id="SSF50370">
    <property type="entry name" value="Ricin B-like lectins"/>
    <property type="match status" value="1"/>
</dbReference>
<dbReference type="Gene3D" id="2.80.10.50">
    <property type="match status" value="1"/>
</dbReference>
<sequence length="200" mass="21725">MKVISFGCIISTAFAFMITSENDEKKFVSNSSGKAVMTTTGKPAEFTSTEVSPGVDIITDKSTGKVLDMQGGGSNVIFWGKHGGANQRFSIVKNNEGGYYIKSENKCLEYDASGKMYRTTCSNKSEQRFSIIYTPGEPQYKPPVEVPVEVPVPVENPAPPQPQILIFNTGKPSSSKSHDNHHRSQSSEDSSLLYDSGLIG</sequence>
<feature type="signal peptide" evidence="2">
    <location>
        <begin position="1"/>
        <end position="15"/>
    </location>
</feature>
<evidence type="ECO:0000313" key="4">
    <source>
        <dbReference type="EMBL" id="ADM12100.1"/>
    </source>
</evidence>
<protein>
    <recommendedName>
        <fullName evidence="3">Ricin B lectin domain-containing protein</fullName>
    </recommendedName>
</protein>
<evidence type="ECO:0000259" key="3">
    <source>
        <dbReference type="Pfam" id="PF14200"/>
    </source>
</evidence>
<reference evidence="4 5" key="1">
    <citation type="journal article" date="2010" name="Nat. Commun.">
        <title>The complete sequence of the smallest known nuclear genome from the microsporidian Encephalitozoon intestinalis.</title>
        <authorList>
            <person name="Corradi N."/>
            <person name="Pombert J.-F."/>
            <person name="Farinelli L."/>
            <person name="Didier E.S."/>
            <person name="Keeling P.J."/>
        </authorList>
    </citation>
    <scope>NUCLEOTIDE SEQUENCE [LARGE SCALE GENOMIC DNA]</scope>
    <source>
        <strain evidence="4 5">ATCC 50506</strain>
    </source>
</reference>
<dbReference type="CDD" id="cd00161">
    <property type="entry name" value="beta-trefoil_Ricin-like"/>
    <property type="match status" value="1"/>
</dbReference>
<reference evidence="4 5" key="2">
    <citation type="journal article" date="2012" name="Proc. Natl. Acad. Sci. U.S.A.">
        <title>Gain and loss of multiple functionally related, horizontally transferred genes in the reduced genomes of two microsporidian parasites.</title>
        <authorList>
            <person name="Pombert J.-F."/>
            <person name="Selman M."/>
            <person name="Burki F."/>
            <person name="Bardell F.T."/>
            <person name="Farinelli L."/>
            <person name="Solter L.F."/>
            <person name="Whitman D.W."/>
            <person name="Weiss L.M."/>
            <person name="Corradi N."/>
            <person name="Keeling P.J."/>
        </authorList>
    </citation>
    <scope>NUCLEOTIDE SEQUENCE [LARGE SCALE GENOMIC DNA]</scope>
    <source>
        <strain evidence="4 5">ATCC 50506</strain>
    </source>
</reference>
<organism evidence="4 5">
    <name type="scientific">Encephalitozoon intestinalis (strain ATCC 50506)</name>
    <name type="common">Microsporidian parasite</name>
    <name type="synonym">Septata intestinalis</name>
    <dbReference type="NCBI Taxonomy" id="876142"/>
    <lineage>
        <taxon>Eukaryota</taxon>
        <taxon>Fungi</taxon>
        <taxon>Fungi incertae sedis</taxon>
        <taxon>Microsporidia</taxon>
        <taxon>Unikaryonidae</taxon>
        <taxon>Encephalitozoon</taxon>
    </lineage>
</organism>
<dbReference type="OrthoDB" id="2193698at2759"/>